<sequence length="278" mass="30772">MLLGLFRSVADLTARDLRRALDLVHEWNDDDTLPTLDGLGRLVGCDTAGIIGSDHVARRLTSVHITRPERNLLGRPGFVAAVAHHPAFTAYRSGRLSPTSSVALTDLEDRRSLLRLPLYADFYRPEGTVDQLLRVVRLNGRRGSVVVFNRSRPSFSRRDRAVVDLLAPHLSQALVRRERLAALVAAARHATLVSEQATRSFARLPELTPRERHVAVHVADGSTDREIARNLGISPRTVHKHLEQIYRKLGLTNRAGLAVLINSTSVDVPETSLSPQPD</sequence>
<dbReference type="PANTHER" id="PTHR44688:SF16">
    <property type="entry name" value="DNA-BINDING TRANSCRIPTIONAL ACTIVATOR DEVR_DOSR"/>
    <property type="match status" value="1"/>
</dbReference>
<name>A0ABP7B298_9PSEU</name>
<evidence type="ECO:0000256" key="1">
    <source>
        <dbReference type="ARBA" id="ARBA00023015"/>
    </source>
</evidence>
<proteinExistence type="predicted"/>
<organism evidence="5 6">
    <name type="scientific">Lentzea roselyniae</name>
    <dbReference type="NCBI Taxonomy" id="531940"/>
    <lineage>
        <taxon>Bacteria</taxon>
        <taxon>Bacillati</taxon>
        <taxon>Actinomycetota</taxon>
        <taxon>Actinomycetes</taxon>
        <taxon>Pseudonocardiales</taxon>
        <taxon>Pseudonocardiaceae</taxon>
        <taxon>Lentzea</taxon>
    </lineage>
</organism>
<accession>A0ABP7B298</accession>
<dbReference type="InterPro" id="IPR036388">
    <property type="entry name" value="WH-like_DNA-bd_sf"/>
</dbReference>
<protein>
    <recommendedName>
        <fullName evidence="4">HTH luxR-type domain-containing protein</fullName>
    </recommendedName>
</protein>
<evidence type="ECO:0000313" key="6">
    <source>
        <dbReference type="Proteomes" id="UP001500711"/>
    </source>
</evidence>
<evidence type="ECO:0000259" key="4">
    <source>
        <dbReference type="PROSITE" id="PS50043"/>
    </source>
</evidence>
<dbReference type="EMBL" id="BAABBE010000009">
    <property type="protein sequence ID" value="GAA3646439.1"/>
    <property type="molecule type" value="Genomic_DNA"/>
</dbReference>
<keyword evidence="1" id="KW-0805">Transcription regulation</keyword>
<evidence type="ECO:0000313" key="5">
    <source>
        <dbReference type="EMBL" id="GAA3646439.1"/>
    </source>
</evidence>
<dbReference type="InterPro" id="IPR016032">
    <property type="entry name" value="Sig_transdc_resp-reg_C-effctor"/>
</dbReference>
<reference evidence="6" key="1">
    <citation type="journal article" date="2019" name="Int. J. Syst. Evol. Microbiol.">
        <title>The Global Catalogue of Microorganisms (GCM) 10K type strain sequencing project: providing services to taxonomists for standard genome sequencing and annotation.</title>
        <authorList>
            <consortium name="The Broad Institute Genomics Platform"/>
            <consortium name="The Broad Institute Genome Sequencing Center for Infectious Disease"/>
            <person name="Wu L."/>
            <person name="Ma J."/>
        </authorList>
    </citation>
    <scope>NUCLEOTIDE SEQUENCE [LARGE SCALE GENOMIC DNA]</scope>
    <source>
        <strain evidence="6">JCM 17494</strain>
    </source>
</reference>
<dbReference type="PROSITE" id="PS50043">
    <property type="entry name" value="HTH_LUXR_2"/>
    <property type="match status" value="1"/>
</dbReference>
<dbReference type="PANTHER" id="PTHR44688">
    <property type="entry name" value="DNA-BINDING TRANSCRIPTIONAL ACTIVATOR DEVR_DOSR"/>
    <property type="match status" value="1"/>
</dbReference>
<keyword evidence="6" id="KW-1185">Reference proteome</keyword>
<keyword evidence="3" id="KW-0804">Transcription</keyword>
<dbReference type="InterPro" id="IPR000792">
    <property type="entry name" value="Tscrpt_reg_LuxR_C"/>
</dbReference>
<evidence type="ECO:0000256" key="3">
    <source>
        <dbReference type="ARBA" id="ARBA00023163"/>
    </source>
</evidence>
<dbReference type="CDD" id="cd06170">
    <property type="entry name" value="LuxR_C_like"/>
    <property type="match status" value="1"/>
</dbReference>
<keyword evidence="2" id="KW-0238">DNA-binding</keyword>
<dbReference type="PRINTS" id="PR00038">
    <property type="entry name" value="HTHLUXR"/>
</dbReference>
<dbReference type="Pfam" id="PF00196">
    <property type="entry name" value="GerE"/>
    <property type="match status" value="1"/>
</dbReference>
<dbReference type="SUPFAM" id="SSF55781">
    <property type="entry name" value="GAF domain-like"/>
    <property type="match status" value="1"/>
</dbReference>
<dbReference type="Proteomes" id="UP001500711">
    <property type="component" value="Unassembled WGS sequence"/>
</dbReference>
<dbReference type="Gene3D" id="1.10.10.10">
    <property type="entry name" value="Winged helix-like DNA-binding domain superfamily/Winged helix DNA-binding domain"/>
    <property type="match status" value="1"/>
</dbReference>
<feature type="domain" description="HTH luxR-type" evidence="4">
    <location>
        <begin position="200"/>
        <end position="265"/>
    </location>
</feature>
<dbReference type="SMART" id="SM00421">
    <property type="entry name" value="HTH_LUXR"/>
    <property type="match status" value="1"/>
</dbReference>
<evidence type="ECO:0000256" key="2">
    <source>
        <dbReference type="ARBA" id="ARBA00023125"/>
    </source>
</evidence>
<dbReference type="SUPFAM" id="SSF46894">
    <property type="entry name" value="C-terminal effector domain of the bipartite response regulators"/>
    <property type="match status" value="1"/>
</dbReference>
<comment type="caution">
    <text evidence="5">The sequence shown here is derived from an EMBL/GenBank/DDBJ whole genome shotgun (WGS) entry which is preliminary data.</text>
</comment>
<gene>
    <name evidence="5" type="ORF">GCM10022267_36380</name>
</gene>